<dbReference type="InterPro" id="IPR000276">
    <property type="entry name" value="GPCR_Rhodpsn"/>
</dbReference>
<dbReference type="PRINTS" id="PR00237">
    <property type="entry name" value="GPCRRHODOPSN"/>
</dbReference>
<evidence type="ECO:0000256" key="5">
    <source>
        <dbReference type="ARBA" id="ARBA00022989"/>
    </source>
</evidence>
<keyword evidence="18" id="KW-1185">Reference proteome</keyword>
<protein>
    <recommendedName>
        <fullName evidence="16">G-protein coupled receptors family 1 profile domain-containing protein</fullName>
    </recommendedName>
</protein>
<dbReference type="GO" id="GO:0006955">
    <property type="term" value="P:immune response"/>
    <property type="evidence" value="ECO:0007669"/>
    <property type="project" value="TreeGrafter"/>
</dbReference>
<feature type="transmembrane region" description="Helical" evidence="15">
    <location>
        <begin position="254"/>
        <end position="272"/>
    </location>
</feature>
<keyword evidence="7 15" id="KW-0472">Membrane</keyword>
<dbReference type="OrthoDB" id="5974286at2759"/>
<evidence type="ECO:0000256" key="4">
    <source>
        <dbReference type="ARBA" id="ARBA00022692"/>
    </source>
</evidence>
<feature type="transmembrane region" description="Helical" evidence="15">
    <location>
        <begin position="100"/>
        <end position="126"/>
    </location>
</feature>
<dbReference type="GO" id="GO:0019722">
    <property type="term" value="P:calcium-mediated signaling"/>
    <property type="evidence" value="ECO:0007669"/>
    <property type="project" value="TreeGrafter"/>
</dbReference>
<evidence type="ECO:0000256" key="1">
    <source>
        <dbReference type="ARBA" id="ARBA00004236"/>
    </source>
</evidence>
<sequence>MESSDELVGFENITAFVENGTECVIWEWEPSYTVIPAVYLLVFTLGLLGNGGVVWLCWYPAARRKSADTFIAHLALADLAFVLSLPLWAAYAALGYRWPFGIFLCKLGSYLVLLNMYSSVFCLTCLSVDRYQAIVGGCGLPLVALPVPRPRRRGLWLAGVWALAGVLALPALAFRRALEVQDPGEGQRTVCDTDLSSLGLSEEAQALCLAALGLSSTALGYVLPFVVMATCYGLLGLALWGHFCRREGARRRRLLGVIAVLVLTFGLCWLPFHAVKTLDTLDGLGLLELPCSLRVLVYVAHPYTTCLAYFNSCLNPVLYTCLDPDFRLRYRAALARCRGGGGGGVGLGPSHSASRGGSDHTQCEARSFRA</sequence>
<evidence type="ECO:0000256" key="8">
    <source>
        <dbReference type="ARBA" id="ARBA00023157"/>
    </source>
</evidence>
<proteinExistence type="inferred from homology"/>
<dbReference type="GO" id="GO:0016493">
    <property type="term" value="F:C-C chemokine receptor activity"/>
    <property type="evidence" value="ECO:0007669"/>
    <property type="project" value="TreeGrafter"/>
</dbReference>
<feature type="transmembrane region" description="Helical" evidence="15">
    <location>
        <begin position="221"/>
        <end position="242"/>
    </location>
</feature>
<gene>
    <name evidence="17" type="ORF">chiPu_0026326</name>
</gene>
<keyword evidence="12 13" id="KW-0807">Transducer</keyword>
<comment type="subcellular location">
    <subcellularLocation>
        <location evidence="1">Cell membrane</location>
    </subcellularLocation>
</comment>
<keyword evidence="3" id="KW-1003">Cell membrane</keyword>
<dbReference type="GO" id="GO:0007369">
    <property type="term" value="P:gastrulation"/>
    <property type="evidence" value="ECO:0007669"/>
    <property type="project" value="UniProtKB-KW"/>
</dbReference>
<dbReference type="PANTHER" id="PTHR10489">
    <property type="entry name" value="CELL ADHESION MOLECULE"/>
    <property type="match status" value="1"/>
</dbReference>
<evidence type="ECO:0000256" key="9">
    <source>
        <dbReference type="ARBA" id="ARBA00023170"/>
    </source>
</evidence>
<dbReference type="PANTHER" id="PTHR10489:SF953">
    <property type="entry name" value="APELIN RECEPTOR"/>
    <property type="match status" value="1"/>
</dbReference>
<evidence type="ECO:0000256" key="11">
    <source>
        <dbReference type="ARBA" id="ARBA00023218"/>
    </source>
</evidence>
<dbReference type="InterPro" id="IPR017452">
    <property type="entry name" value="GPCR_Rhodpsn_7TM"/>
</dbReference>
<evidence type="ECO:0000256" key="10">
    <source>
        <dbReference type="ARBA" id="ARBA00023180"/>
    </source>
</evidence>
<dbReference type="Proteomes" id="UP000287033">
    <property type="component" value="Unassembled WGS sequence"/>
</dbReference>
<feature type="domain" description="G-protein coupled receptors family 1 profile" evidence="16">
    <location>
        <begin position="49"/>
        <end position="319"/>
    </location>
</feature>
<evidence type="ECO:0000313" key="17">
    <source>
        <dbReference type="EMBL" id="GCC42238.1"/>
    </source>
</evidence>
<keyword evidence="10" id="KW-0325">Glycoprotein</keyword>
<dbReference type="STRING" id="137246.A0A401TI03"/>
<keyword evidence="2" id="KW-0217">Developmental protein</keyword>
<comment type="similarity">
    <text evidence="13">Belongs to the G-protein coupled receptor 1 family.</text>
</comment>
<feature type="compositionally biased region" description="Basic and acidic residues" evidence="14">
    <location>
        <begin position="357"/>
        <end position="370"/>
    </location>
</feature>
<dbReference type="InterPro" id="IPR050119">
    <property type="entry name" value="CCR1-9-like"/>
</dbReference>
<dbReference type="GO" id="GO:0030593">
    <property type="term" value="P:neutrophil chemotaxis"/>
    <property type="evidence" value="ECO:0007669"/>
    <property type="project" value="TreeGrafter"/>
</dbReference>
<evidence type="ECO:0000313" key="18">
    <source>
        <dbReference type="Proteomes" id="UP000287033"/>
    </source>
</evidence>
<keyword evidence="6 13" id="KW-0297">G-protein coupled receptor</keyword>
<comment type="caution">
    <text evidence="17">The sequence shown here is derived from an EMBL/GenBank/DDBJ whole genome shotgun (WGS) entry which is preliminary data.</text>
</comment>
<evidence type="ECO:0000256" key="15">
    <source>
        <dbReference type="SAM" id="Phobius"/>
    </source>
</evidence>
<keyword evidence="5 15" id="KW-1133">Transmembrane helix</keyword>
<dbReference type="GO" id="GO:0007204">
    <property type="term" value="P:positive regulation of cytosolic calcium ion concentration"/>
    <property type="evidence" value="ECO:0007669"/>
    <property type="project" value="TreeGrafter"/>
</dbReference>
<evidence type="ECO:0000256" key="13">
    <source>
        <dbReference type="RuleBase" id="RU000688"/>
    </source>
</evidence>
<feature type="transmembrane region" description="Helical" evidence="15">
    <location>
        <begin position="155"/>
        <end position="174"/>
    </location>
</feature>
<accession>A0A401TI03</accession>
<name>A0A401TI03_CHIPU</name>
<evidence type="ECO:0000256" key="2">
    <source>
        <dbReference type="ARBA" id="ARBA00022473"/>
    </source>
</evidence>
<dbReference type="EMBL" id="BEZZ01077032">
    <property type="protein sequence ID" value="GCC42238.1"/>
    <property type="molecule type" value="Genomic_DNA"/>
</dbReference>
<dbReference type="OMA" id="LICYCSL"/>
<dbReference type="GO" id="GO:0019957">
    <property type="term" value="F:C-C chemokine binding"/>
    <property type="evidence" value="ECO:0007669"/>
    <property type="project" value="TreeGrafter"/>
</dbReference>
<dbReference type="Pfam" id="PF00001">
    <property type="entry name" value="7tm_1"/>
    <property type="match status" value="1"/>
</dbReference>
<feature type="transmembrane region" description="Helical" evidence="15">
    <location>
        <begin position="37"/>
        <end position="58"/>
    </location>
</feature>
<evidence type="ECO:0000256" key="7">
    <source>
        <dbReference type="ARBA" id="ARBA00023136"/>
    </source>
</evidence>
<reference evidence="17 18" key="1">
    <citation type="journal article" date="2018" name="Nat. Ecol. Evol.">
        <title>Shark genomes provide insights into elasmobranch evolution and the origin of vertebrates.</title>
        <authorList>
            <person name="Hara Y"/>
            <person name="Yamaguchi K"/>
            <person name="Onimaru K"/>
            <person name="Kadota M"/>
            <person name="Koyanagi M"/>
            <person name="Keeley SD"/>
            <person name="Tatsumi K"/>
            <person name="Tanaka K"/>
            <person name="Motone F"/>
            <person name="Kageyama Y"/>
            <person name="Nozu R"/>
            <person name="Adachi N"/>
            <person name="Nishimura O"/>
            <person name="Nakagawa R"/>
            <person name="Tanegashima C"/>
            <person name="Kiyatake I"/>
            <person name="Matsumoto R"/>
            <person name="Murakumo K"/>
            <person name="Nishida K"/>
            <person name="Terakita A"/>
            <person name="Kuratani S"/>
            <person name="Sato K"/>
            <person name="Hyodo S Kuraku.S."/>
        </authorList>
    </citation>
    <scope>NUCLEOTIDE SEQUENCE [LARGE SCALE GENOMIC DNA]</scope>
</reference>
<dbReference type="PRINTS" id="PR01157">
    <property type="entry name" value="P2YPURNOCPTR"/>
</dbReference>
<keyword evidence="11" id="KW-0306">Gastrulation</keyword>
<evidence type="ECO:0000256" key="6">
    <source>
        <dbReference type="ARBA" id="ARBA00023040"/>
    </source>
</evidence>
<dbReference type="AlphaFoldDB" id="A0A401TI03"/>
<keyword evidence="9 13" id="KW-0675">Receptor</keyword>
<evidence type="ECO:0000256" key="3">
    <source>
        <dbReference type="ARBA" id="ARBA00022475"/>
    </source>
</evidence>
<dbReference type="GO" id="GO:0009897">
    <property type="term" value="C:external side of plasma membrane"/>
    <property type="evidence" value="ECO:0007669"/>
    <property type="project" value="TreeGrafter"/>
</dbReference>
<dbReference type="Gene3D" id="1.20.1070.10">
    <property type="entry name" value="Rhodopsin 7-helix transmembrane proteins"/>
    <property type="match status" value="1"/>
</dbReference>
<dbReference type="PROSITE" id="PS00237">
    <property type="entry name" value="G_PROTEIN_RECEP_F1_1"/>
    <property type="match status" value="1"/>
</dbReference>
<feature type="transmembrane region" description="Helical" evidence="15">
    <location>
        <begin position="70"/>
        <end position="94"/>
    </location>
</feature>
<keyword evidence="4 13" id="KW-0812">Transmembrane</keyword>
<evidence type="ECO:0000256" key="12">
    <source>
        <dbReference type="ARBA" id="ARBA00023224"/>
    </source>
</evidence>
<organism evidence="17 18">
    <name type="scientific">Chiloscyllium punctatum</name>
    <name type="common">Brownbanded bambooshark</name>
    <name type="synonym">Hemiscyllium punctatum</name>
    <dbReference type="NCBI Taxonomy" id="137246"/>
    <lineage>
        <taxon>Eukaryota</taxon>
        <taxon>Metazoa</taxon>
        <taxon>Chordata</taxon>
        <taxon>Craniata</taxon>
        <taxon>Vertebrata</taxon>
        <taxon>Chondrichthyes</taxon>
        <taxon>Elasmobranchii</taxon>
        <taxon>Galeomorphii</taxon>
        <taxon>Galeoidea</taxon>
        <taxon>Orectolobiformes</taxon>
        <taxon>Hemiscylliidae</taxon>
        <taxon>Chiloscyllium</taxon>
    </lineage>
</organism>
<dbReference type="PROSITE" id="PS50262">
    <property type="entry name" value="G_PROTEIN_RECEP_F1_2"/>
    <property type="match status" value="1"/>
</dbReference>
<evidence type="ECO:0000256" key="14">
    <source>
        <dbReference type="SAM" id="MobiDB-lite"/>
    </source>
</evidence>
<feature type="region of interest" description="Disordered" evidence="14">
    <location>
        <begin position="349"/>
        <end position="370"/>
    </location>
</feature>
<dbReference type="SUPFAM" id="SSF81321">
    <property type="entry name" value="Family A G protein-coupled receptor-like"/>
    <property type="match status" value="1"/>
</dbReference>
<evidence type="ECO:0000259" key="16">
    <source>
        <dbReference type="PROSITE" id="PS50262"/>
    </source>
</evidence>
<keyword evidence="8" id="KW-1015">Disulfide bond</keyword>